<dbReference type="InterPro" id="IPR001650">
    <property type="entry name" value="Helicase_C-like"/>
</dbReference>
<proteinExistence type="predicted"/>
<dbReference type="GO" id="GO:0016787">
    <property type="term" value="F:hydrolase activity"/>
    <property type="evidence" value="ECO:0007669"/>
    <property type="project" value="UniProtKB-KW"/>
</dbReference>
<dbReference type="PANTHER" id="PTHR12131:SF1">
    <property type="entry name" value="ATP-DEPENDENT RNA HELICASE SUPV3L1, MITOCHONDRIAL-RELATED"/>
    <property type="match status" value="1"/>
</dbReference>
<dbReference type="PANTHER" id="PTHR12131">
    <property type="entry name" value="ATP-DEPENDENT RNA AND DNA HELICASE"/>
    <property type="match status" value="1"/>
</dbReference>
<dbReference type="EMBL" id="MPDM01000004">
    <property type="protein sequence ID" value="OKL49366.1"/>
    <property type="molecule type" value="Genomic_DNA"/>
</dbReference>
<feature type="domain" description="Helicase C-terminal" evidence="6">
    <location>
        <begin position="247"/>
        <end position="409"/>
    </location>
</feature>
<dbReference type="Gene3D" id="3.40.50.300">
    <property type="entry name" value="P-loop containing nucleotide triphosphate hydrolases"/>
    <property type="match status" value="2"/>
</dbReference>
<dbReference type="InterPro" id="IPR027417">
    <property type="entry name" value="P-loop_NTPase"/>
</dbReference>
<evidence type="ECO:0000259" key="5">
    <source>
        <dbReference type="PROSITE" id="PS51192"/>
    </source>
</evidence>
<dbReference type="GO" id="GO:0005524">
    <property type="term" value="F:ATP binding"/>
    <property type="evidence" value="ECO:0007669"/>
    <property type="project" value="UniProtKB-KW"/>
</dbReference>
<comment type="caution">
    <text evidence="7">The sequence shown here is derived from an EMBL/GenBank/DDBJ whole genome shotgun (WGS) entry which is preliminary data.</text>
</comment>
<evidence type="ECO:0000256" key="1">
    <source>
        <dbReference type="ARBA" id="ARBA00022741"/>
    </source>
</evidence>
<organism evidence="7 8">
    <name type="scientific">Boudabousia marimammalium</name>
    <dbReference type="NCBI Taxonomy" id="156892"/>
    <lineage>
        <taxon>Bacteria</taxon>
        <taxon>Bacillati</taxon>
        <taxon>Actinomycetota</taxon>
        <taxon>Actinomycetes</taxon>
        <taxon>Actinomycetales</taxon>
        <taxon>Actinomycetaceae</taxon>
        <taxon>Boudabousia</taxon>
    </lineage>
</organism>
<keyword evidence="1" id="KW-0547">Nucleotide-binding</keyword>
<dbReference type="PROSITE" id="PS00018">
    <property type="entry name" value="EF_HAND_1"/>
    <property type="match status" value="1"/>
</dbReference>
<dbReference type="Pfam" id="PF00271">
    <property type="entry name" value="Helicase_C"/>
    <property type="match status" value="1"/>
</dbReference>
<dbReference type="PROSITE" id="PS51194">
    <property type="entry name" value="HELICASE_CTER"/>
    <property type="match status" value="1"/>
</dbReference>
<evidence type="ECO:0000313" key="8">
    <source>
        <dbReference type="Proteomes" id="UP000186465"/>
    </source>
</evidence>
<evidence type="ECO:0000313" key="7">
    <source>
        <dbReference type="EMBL" id="OKL49366.1"/>
    </source>
</evidence>
<dbReference type="InterPro" id="IPR021904">
    <property type="entry name" value="DUF3516"/>
</dbReference>
<dbReference type="SUPFAM" id="SSF52540">
    <property type="entry name" value="P-loop containing nucleoside triphosphate hydrolases"/>
    <property type="match status" value="1"/>
</dbReference>
<evidence type="ECO:0000256" key="4">
    <source>
        <dbReference type="ARBA" id="ARBA00022840"/>
    </source>
</evidence>
<dbReference type="GO" id="GO:0004386">
    <property type="term" value="F:helicase activity"/>
    <property type="evidence" value="ECO:0007669"/>
    <property type="project" value="UniProtKB-KW"/>
</dbReference>
<dbReference type="RefSeq" id="WP_075361605.1">
    <property type="nucleotide sequence ID" value="NZ_MPDM01000004.1"/>
</dbReference>
<dbReference type="OrthoDB" id="3229913at2"/>
<protein>
    <submittedName>
        <fullName evidence="7">DEAD/DEAH box helicase</fullName>
    </submittedName>
</protein>
<keyword evidence="2" id="KW-0378">Hydrolase</keyword>
<evidence type="ECO:0000256" key="3">
    <source>
        <dbReference type="ARBA" id="ARBA00022806"/>
    </source>
</evidence>
<dbReference type="InterPro" id="IPR011545">
    <property type="entry name" value="DEAD/DEAH_box_helicase_dom"/>
</dbReference>
<gene>
    <name evidence="7" type="ORF">BM477_05180</name>
</gene>
<dbReference type="Pfam" id="PF00270">
    <property type="entry name" value="DEAD"/>
    <property type="match status" value="1"/>
</dbReference>
<dbReference type="AlphaFoldDB" id="A0A1Q5PPB5"/>
<dbReference type="STRING" id="156892.BM477_05180"/>
<dbReference type="InterPro" id="IPR014001">
    <property type="entry name" value="Helicase_ATP-bd"/>
</dbReference>
<dbReference type="Pfam" id="PF12029">
    <property type="entry name" value="DUF3516"/>
    <property type="match status" value="1"/>
</dbReference>
<dbReference type="GO" id="GO:0003676">
    <property type="term" value="F:nucleic acid binding"/>
    <property type="evidence" value="ECO:0007669"/>
    <property type="project" value="InterPro"/>
</dbReference>
<keyword evidence="8" id="KW-1185">Reference proteome</keyword>
<sequence length="882" mass="97786">MTTEPALNLLLDELEDQGKLDDATAVYDAFENWAAQTGRPLYPHQAEAALEIFSSQHVIAATPTGSGKSMIALAAHLHALAQGERSYYTAPLKALVSEKFFDLVTLFGASNVGMITGDISLNSEAPIICCTAEILANQSLREGKDLDVGNVVMDEFHYYSDPQRGWAWQVPLLEIPHAQMILMSATLGDVTFFVKDLEARSGRKVAVITGAQRPVPLEMEYSTEATDALLERLIGQGKYPVYLVHFSQKDAVSAARALVSANLIDKAARERVAEELKDVKFGPGFGKILSTLLRHGIGVHHAGMLPRYRRLVERLAQAGVLAVISGTDTLGVGINVPIRTVVMTALTKFDGSAERHLSAREFHQIAGRAGRAGFDTIGYVEVQAPPHVIENAKALAKAQGDAKKIKKITRKAAPEGRVNWTESTFDRLREAQPEPLASNFSFTHSMFLSVLERAGDPEEHLLWLARNNHDPETSRNLHLRRLGQIYQSLLTGEVIEYVSVAQAEDEGTPRLRMRGEMQAQFALNQSLSPFALAALDLLNPEDPDYALDVISIIEATLDDPRPLLYAQQRKEKDRAVASMKAEGLDYEARMEALEDVTWPQPLADLLEPAFEMFAQTNPWVQDLRPSPKSVVRFMVENAMTFTELISRFDIAMAEGVLLRYLTDAYRALRQVLPPEVKTEEIESIIDWLGKLVRAVDASLLDEWEQLNAVSGNASGNEESAARNRIESAVELPFGADENGQIPFSRNPHAARTAVRNRVFQIVELMAQDNVERLARLGLTGWDEDRWDHVLERYWAEYDSIATDQAARAGELISFNLSPTEEDLDLIPEAPSQIDLPKRAMLVEQVIDDPAEEHAWALWALVDLDASDEANAPRFNLLSVAPR</sequence>
<dbReference type="SMART" id="SM00487">
    <property type="entry name" value="DEXDc"/>
    <property type="match status" value="1"/>
</dbReference>
<name>A0A1Q5PPB5_9ACTO</name>
<dbReference type="PROSITE" id="PS51192">
    <property type="entry name" value="HELICASE_ATP_BIND_1"/>
    <property type="match status" value="1"/>
</dbReference>
<dbReference type="Proteomes" id="UP000186465">
    <property type="component" value="Unassembled WGS sequence"/>
</dbReference>
<dbReference type="InterPro" id="IPR018247">
    <property type="entry name" value="EF_Hand_1_Ca_BS"/>
</dbReference>
<accession>A0A1Q5PPB5</accession>
<dbReference type="InterPro" id="IPR050699">
    <property type="entry name" value="RNA-DNA_Helicase"/>
</dbReference>
<keyword evidence="4" id="KW-0067">ATP-binding</keyword>
<keyword evidence="3 7" id="KW-0347">Helicase</keyword>
<feature type="domain" description="Helicase ATP-binding" evidence="5">
    <location>
        <begin position="49"/>
        <end position="205"/>
    </location>
</feature>
<reference evidence="8" key="1">
    <citation type="submission" date="2016-11" db="EMBL/GenBank/DDBJ databases">
        <title>Actinomyces gypaetusis sp. nov. isolated from Gypaetus barbatus in Qinghai Tibet Plateau China.</title>
        <authorList>
            <person name="Meng X."/>
        </authorList>
    </citation>
    <scope>NUCLEOTIDE SEQUENCE [LARGE SCALE GENOMIC DNA]</scope>
    <source>
        <strain evidence="8">DSM 15383</strain>
    </source>
</reference>
<evidence type="ECO:0000259" key="6">
    <source>
        <dbReference type="PROSITE" id="PS51194"/>
    </source>
</evidence>
<dbReference type="SMART" id="SM00490">
    <property type="entry name" value="HELICc"/>
    <property type="match status" value="1"/>
</dbReference>
<evidence type="ECO:0000256" key="2">
    <source>
        <dbReference type="ARBA" id="ARBA00022801"/>
    </source>
</evidence>